<feature type="transmembrane region" description="Helical" evidence="1">
    <location>
        <begin position="20"/>
        <end position="39"/>
    </location>
</feature>
<keyword evidence="3" id="KW-1185">Reference proteome</keyword>
<dbReference type="KEGG" id="mez:Mtc_0715"/>
<gene>
    <name evidence="2" type="ordered locus">Mtc_0715</name>
</gene>
<evidence type="ECO:0000313" key="2">
    <source>
        <dbReference type="EMBL" id="AFC99479.1"/>
    </source>
</evidence>
<organism evidence="2 3">
    <name type="scientific">Methanocella conradii (strain DSM 24694 / JCM 17849 / CGMCC 1.5162 / HZ254)</name>
    <dbReference type="NCBI Taxonomy" id="1041930"/>
    <lineage>
        <taxon>Archaea</taxon>
        <taxon>Methanobacteriati</taxon>
        <taxon>Methanobacteriota</taxon>
        <taxon>Stenosarchaea group</taxon>
        <taxon>Methanomicrobia</taxon>
        <taxon>Methanocellales</taxon>
        <taxon>Methanocellaceae</taxon>
        <taxon>Methanocella</taxon>
    </lineage>
</organism>
<keyword evidence="1" id="KW-0812">Transmembrane</keyword>
<dbReference type="AlphaFoldDB" id="H8I8K3"/>
<dbReference type="OrthoDB" id="86287at2157"/>
<evidence type="ECO:0008006" key="4">
    <source>
        <dbReference type="Google" id="ProtNLM"/>
    </source>
</evidence>
<dbReference type="PANTHER" id="PTHR43471">
    <property type="entry name" value="ABC TRANSPORTER PERMEASE"/>
    <property type="match status" value="1"/>
</dbReference>
<dbReference type="GeneID" id="11970610"/>
<feature type="transmembrane region" description="Helical" evidence="1">
    <location>
        <begin position="252"/>
        <end position="271"/>
    </location>
</feature>
<keyword evidence="1" id="KW-1133">Transmembrane helix</keyword>
<name>H8I8K3_METCZ</name>
<dbReference type="PANTHER" id="PTHR43471:SF14">
    <property type="entry name" value="ABC-2 TYPE TRANSPORT SYSTEM PERMEASE PROTEIN"/>
    <property type="match status" value="1"/>
</dbReference>
<reference evidence="2 3" key="1">
    <citation type="journal article" date="2012" name="J. Bacteriol.">
        <title>Complete genome sequence of a thermophilic methanogen, Methanocella conradii HZ254, isolated from Chinese rice field soil.</title>
        <authorList>
            <person name="Lu Z."/>
            <person name="Lu Y."/>
        </authorList>
    </citation>
    <scope>NUCLEOTIDE SEQUENCE [LARGE SCALE GENOMIC DNA]</scope>
    <source>
        <strain evidence="3">DSM 24694 / JCM 17849 / CGMCC 1.5162 / HZ254</strain>
    </source>
</reference>
<proteinExistence type="predicted"/>
<feature type="transmembrane region" description="Helical" evidence="1">
    <location>
        <begin position="176"/>
        <end position="192"/>
    </location>
</feature>
<dbReference type="STRING" id="1041930.Mtc_0715"/>
<dbReference type="RefSeq" id="WP_014405318.1">
    <property type="nucleotide sequence ID" value="NC_017034.1"/>
</dbReference>
<dbReference type="HOGENOM" id="CLU_996080_0_0_2"/>
<sequence>MRNVSIIARKEFRDLLSNRIVIVTMAVYLLLIAYSVYGFYVDASSNKIVNFYGATVGHILYVLTDYGAILGIVIGVVSISKERSNSALNVLISKPLYRDTIINGKLIGSALFLAAMFCLVIAFYTSGLFLLCGNMISTLIFDYLIRLPVAFLVSLIYVMFYLSIAMLISIIIKDQAFATIISVIVWALLGFIRNASFADNLAAIIVKIFPGNVQGYINFIAGFSPETMRFWISNSNFFDPEFYGSVPPIETAVFRLLIYLVVAIVVCYIGFVRSDVR</sequence>
<feature type="transmembrane region" description="Helical" evidence="1">
    <location>
        <begin position="106"/>
        <end position="131"/>
    </location>
</feature>
<keyword evidence="1" id="KW-0472">Membrane</keyword>
<evidence type="ECO:0000313" key="3">
    <source>
        <dbReference type="Proteomes" id="UP000005233"/>
    </source>
</evidence>
<protein>
    <recommendedName>
        <fullName evidence="4">ABC-type transport system involved in multi-copper enzyme maturation, permease component</fullName>
    </recommendedName>
</protein>
<dbReference type="Pfam" id="PF12679">
    <property type="entry name" value="ABC2_membrane_2"/>
    <property type="match status" value="1"/>
</dbReference>
<dbReference type="eggNOG" id="arCOG02436">
    <property type="taxonomic scope" value="Archaea"/>
</dbReference>
<feature type="transmembrane region" description="Helical" evidence="1">
    <location>
        <begin position="143"/>
        <end position="164"/>
    </location>
</feature>
<dbReference type="Proteomes" id="UP000005233">
    <property type="component" value="Chromosome"/>
</dbReference>
<evidence type="ECO:0000256" key="1">
    <source>
        <dbReference type="SAM" id="Phobius"/>
    </source>
</evidence>
<feature type="transmembrane region" description="Helical" evidence="1">
    <location>
        <begin position="59"/>
        <end position="79"/>
    </location>
</feature>
<dbReference type="GO" id="GO:0140359">
    <property type="term" value="F:ABC-type transporter activity"/>
    <property type="evidence" value="ECO:0007669"/>
    <property type="project" value="InterPro"/>
</dbReference>
<dbReference type="EMBL" id="CP003243">
    <property type="protein sequence ID" value="AFC99479.1"/>
    <property type="molecule type" value="Genomic_DNA"/>
</dbReference>
<dbReference type="GO" id="GO:0005886">
    <property type="term" value="C:plasma membrane"/>
    <property type="evidence" value="ECO:0007669"/>
    <property type="project" value="UniProtKB-SubCell"/>
</dbReference>
<accession>H8I8K3</accession>